<dbReference type="Gene3D" id="1.10.3230.30">
    <property type="entry name" value="Phage gp6-like head-tail connector protein"/>
    <property type="match status" value="1"/>
</dbReference>
<dbReference type="InterPro" id="IPR021146">
    <property type="entry name" value="Phage_gp6-like_head-tail"/>
</dbReference>
<dbReference type="RefSeq" id="WP_099508571.1">
    <property type="nucleotide sequence ID" value="NZ_CP016616.1"/>
</dbReference>
<reference evidence="1" key="1">
    <citation type="submission" date="2016-07" db="EMBL/GenBank/DDBJ databases">
        <title>Microvirga ossetica sp. nov. a new species of rhizobia isolated from root nodules of the legume species Vicia alpestris Steven originated from North Ossetia region in the Caucasus.</title>
        <authorList>
            <person name="Safronova V.I."/>
            <person name="Kuznetsova I.G."/>
            <person name="Sazanova A.L."/>
            <person name="Belimov A."/>
            <person name="Andronov E."/>
            <person name="Osledkin Y.S."/>
            <person name="Onishchuk O.P."/>
            <person name="Kurchak O.N."/>
            <person name="Shaposhnikov A.I."/>
            <person name="Willems A."/>
            <person name="Tikhonovich I.A."/>
        </authorList>
    </citation>
    <scope>NUCLEOTIDE SEQUENCE [LARGE SCALE GENOMIC DNA]</scope>
    <source>
        <strain evidence="1">V5/3M</strain>
    </source>
</reference>
<evidence type="ECO:0008006" key="2">
    <source>
        <dbReference type="Google" id="ProtNLM"/>
    </source>
</evidence>
<dbReference type="InterPro" id="IPR006450">
    <property type="entry name" value="Phage_HK97_gp6-like"/>
</dbReference>
<name>A0A1B2EC59_9HYPH</name>
<protein>
    <recommendedName>
        <fullName evidence="2">Phage gp6-like head-tail connector protein</fullName>
    </recommendedName>
</protein>
<dbReference type="EMBL" id="CP016616">
    <property type="protein sequence ID" value="ANY77586.1"/>
    <property type="molecule type" value="Genomic_DNA"/>
</dbReference>
<organism evidence="1">
    <name type="scientific">Microvirga ossetica</name>
    <dbReference type="NCBI Taxonomy" id="1882682"/>
    <lineage>
        <taxon>Bacteria</taxon>
        <taxon>Pseudomonadati</taxon>
        <taxon>Pseudomonadota</taxon>
        <taxon>Alphaproteobacteria</taxon>
        <taxon>Hyphomicrobiales</taxon>
        <taxon>Methylobacteriaceae</taxon>
        <taxon>Microvirga</taxon>
    </lineage>
</organism>
<dbReference type="NCBIfam" id="TIGR02215">
    <property type="entry name" value="phage_chp_gp8"/>
    <property type="match status" value="1"/>
</dbReference>
<dbReference type="OrthoDB" id="7597216at2"/>
<evidence type="ECO:0000313" key="1">
    <source>
        <dbReference type="EMBL" id="ANY77586.1"/>
    </source>
</evidence>
<dbReference type="CDD" id="cd08054">
    <property type="entry name" value="gp6"/>
    <property type="match status" value="1"/>
</dbReference>
<proteinExistence type="predicted"/>
<dbReference type="Pfam" id="PF05135">
    <property type="entry name" value="Phage_connect_1"/>
    <property type="match status" value="1"/>
</dbReference>
<gene>
    <name evidence="1" type="ORF">BB934_04510</name>
</gene>
<sequence>MIPIFIGGPAVEPVTLAEMKAYLRVDEDDGTQDELIAGLVRAARLTVEAASRRILIEQQWRVVLESWPAGGTVLLPLSPLIAVERIAVTDAAGTAVDLPSDAFEADLMSDPPRIVVLDPVQPGRKRNGISIALRAGYGATAEAVPATLRLAIRILVAHWFENRGDVAGEQILPLEALSLVAPFQRARL</sequence>
<dbReference type="NCBIfam" id="TIGR01560">
    <property type="entry name" value="put_DNA_pack"/>
    <property type="match status" value="1"/>
</dbReference>
<dbReference type="InterPro" id="IPR011738">
    <property type="entry name" value="Phage_CHP"/>
</dbReference>
<dbReference type="AlphaFoldDB" id="A0A1B2EC59"/>
<dbReference type="KEGG" id="moc:BB934_04510"/>
<accession>A0A1B2EC59</accession>